<feature type="domain" description="CCHC-type" evidence="3">
    <location>
        <begin position="165"/>
        <end position="181"/>
    </location>
</feature>
<dbReference type="SUPFAM" id="SSF57756">
    <property type="entry name" value="Retrovirus zinc finger-like domains"/>
    <property type="match status" value="1"/>
</dbReference>
<keyword evidence="1" id="KW-0862">Zinc</keyword>
<dbReference type="InterPro" id="IPR001878">
    <property type="entry name" value="Znf_CCHC"/>
</dbReference>
<feature type="region of interest" description="Disordered" evidence="2">
    <location>
        <begin position="101"/>
        <end position="152"/>
    </location>
</feature>
<accession>A0A9N9MVJ5</accession>
<proteinExistence type="predicted"/>
<dbReference type="AlphaFoldDB" id="A0A9N9MVJ5"/>
<protein>
    <recommendedName>
        <fullName evidence="3">CCHC-type domain-containing protein</fullName>
    </recommendedName>
</protein>
<dbReference type="Gene3D" id="4.10.60.10">
    <property type="entry name" value="Zinc finger, CCHC-type"/>
    <property type="match status" value="1"/>
</dbReference>
<name>A0A9N9MVJ5_9CUCU</name>
<dbReference type="SMART" id="SM00343">
    <property type="entry name" value="ZnF_C2HC"/>
    <property type="match status" value="2"/>
</dbReference>
<keyword evidence="5" id="KW-1185">Reference proteome</keyword>
<feature type="compositionally biased region" description="Low complexity" evidence="2">
    <location>
        <begin position="101"/>
        <end position="137"/>
    </location>
</feature>
<dbReference type="Pfam" id="PF00098">
    <property type="entry name" value="zf-CCHC"/>
    <property type="match status" value="1"/>
</dbReference>
<evidence type="ECO:0000256" key="1">
    <source>
        <dbReference type="PROSITE-ProRule" id="PRU00047"/>
    </source>
</evidence>
<dbReference type="PROSITE" id="PS50158">
    <property type="entry name" value="ZF_CCHC"/>
    <property type="match status" value="1"/>
</dbReference>
<evidence type="ECO:0000313" key="4">
    <source>
        <dbReference type="EMBL" id="CAG9769522.1"/>
    </source>
</evidence>
<reference evidence="4" key="1">
    <citation type="submission" date="2022-01" db="EMBL/GenBank/DDBJ databases">
        <authorList>
            <person name="King R."/>
        </authorList>
    </citation>
    <scope>NUCLEOTIDE SEQUENCE</scope>
</reference>
<evidence type="ECO:0000313" key="5">
    <source>
        <dbReference type="Proteomes" id="UP001152799"/>
    </source>
</evidence>
<dbReference type="GO" id="GO:0003676">
    <property type="term" value="F:nucleic acid binding"/>
    <property type="evidence" value="ECO:0007669"/>
    <property type="project" value="InterPro"/>
</dbReference>
<keyword evidence="1" id="KW-0863">Zinc-finger</keyword>
<dbReference type="GO" id="GO:0008270">
    <property type="term" value="F:zinc ion binding"/>
    <property type="evidence" value="ECO:0007669"/>
    <property type="project" value="UniProtKB-KW"/>
</dbReference>
<keyword evidence="1" id="KW-0479">Metal-binding</keyword>
<organism evidence="4 5">
    <name type="scientific">Ceutorhynchus assimilis</name>
    <name type="common">cabbage seed weevil</name>
    <dbReference type="NCBI Taxonomy" id="467358"/>
    <lineage>
        <taxon>Eukaryota</taxon>
        <taxon>Metazoa</taxon>
        <taxon>Ecdysozoa</taxon>
        <taxon>Arthropoda</taxon>
        <taxon>Hexapoda</taxon>
        <taxon>Insecta</taxon>
        <taxon>Pterygota</taxon>
        <taxon>Neoptera</taxon>
        <taxon>Endopterygota</taxon>
        <taxon>Coleoptera</taxon>
        <taxon>Polyphaga</taxon>
        <taxon>Cucujiformia</taxon>
        <taxon>Curculionidae</taxon>
        <taxon>Ceutorhynchinae</taxon>
        <taxon>Ceutorhynchus</taxon>
    </lineage>
</organism>
<dbReference type="InterPro" id="IPR036875">
    <property type="entry name" value="Znf_CCHC_sf"/>
</dbReference>
<dbReference type="EMBL" id="OU892281">
    <property type="protein sequence ID" value="CAG9769522.1"/>
    <property type="molecule type" value="Genomic_DNA"/>
</dbReference>
<sequence>MQRFQSTYQRSGESIKDYSARIERAGRRTMEPSNDPQADLVRQEILKKHLHIQLINDMLPYIKEKVVLRTTQDYADAVKISIEMENNMKTWRNKIRAQMFQPRQQGQYPRQQGQFSRQQGQYPRQQGQQPRQLGQKPTQVGQPTSPCLNSGKMGHWRISCTEPARCYGCQGTGHFKRECSKNGQTPVPQPRRQ</sequence>
<feature type="compositionally biased region" description="Polar residues" evidence="2">
    <location>
        <begin position="138"/>
        <end position="148"/>
    </location>
</feature>
<evidence type="ECO:0000259" key="3">
    <source>
        <dbReference type="PROSITE" id="PS50158"/>
    </source>
</evidence>
<evidence type="ECO:0000256" key="2">
    <source>
        <dbReference type="SAM" id="MobiDB-lite"/>
    </source>
</evidence>
<dbReference type="Proteomes" id="UP001152799">
    <property type="component" value="Chromosome 5"/>
</dbReference>
<gene>
    <name evidence="4" type="ORF">CEUTPL_LOCUS10029</name>
</gene>